<proteinExistence type="predicted"/>
<reference evidence="3 5" key="1">
    <citation type="submission" date="2015-09" db="EMBL/GenBank/DDBJ databases">
        <authorList>
            <consortium name="Swine Surveillance"/>
        </authorList>
    </citation>
    <scope>NUCLEOTIDE SEQUENCE [LARGE SCALE GENOMIC DNA]</scope>
    <source>
        <strain evidence="3 5">5120</strain>
    </source>
</reference>
<dbReference type="OrthoDB" id="7778431at2"/>
<keyword evidence="4" id="KW-1185">Reference proteome</keyword>
<dbReference type="Proteomes" id="UP000051887">
    <property type="component" value="Unassembled WGS sequence"/>
</dbReference>
<dbReference type="EMBL" id="CYSC01000035">
    <property type="protein sequence ID" value="CUH72961.1"/>
    <property type="molecule type" value="Genomic_DNA"/>
</dbReference>
<evidence type="ECO:0000256" key="1">
    <source>
        <dbReference type="SAM" id="MobiDB-lite"/>
    </source>
</evidence>
<dbReference type="RefSeq" id="WP_058244124.1">
    <property type="nucleotide sequence ID" value="NZ_CYSB01000040.1"/>
</dbReference>
<sequence length="95" mass="10698">MSLEKINDPLDPKGLIRESFRMEGLEVGEARSIFLDWALSLPASESQQQAAATLLSRYGAGHENHPMWPVLNDATRPPEKAKRRGGWRARRSDLD</sequence>
<feature type="region of interest" description="Disordered" evidence="1">
    <location>
        <begin position="66"/>
        <end position="95"/>
    </location>
</feature>
<dbReference type="AlphaFoldDB" id="A0A0P1FMJ7"/>
<evidence type="ECO:0000313" key="3">
    <source>
        <dbReference type="EMBL" id="CUH72961.1"/>
    </source>
</evidence>
<evidence type="ECO:0000313" key="5">
    <source>
        <dbReference type="Proteomes" id="UP000051887"/>
    </source>
</evidence>
<organism evidence="3 5">
    <name type="scientific">Thalassovita autumnalis</name>
    <dbReference type="NCBI Taxonomy" id="2072972"/>
    <lineage>
        <taxon>Bacteria</taxon>
        <taxon>Pseudomonadati</taxon>
        <taxon>Pseudomonadota</taxon>
        <taxon>Alphaproteobacteria</taxon>
        <taxon>Rhodobacterales</taxon>
        <taxon>Roseobacteraceae</taxon>
        <taxon>Thalassovita</taxon>
    </lineage>
</organism>
<dbReference type="Proteomes" id="UP000051086">
    <property type="component" value="Unassembled WGS sequence"/>
</dbReference>
<accession>A0A0P1FMJ7</accession>
<reference evidence="2 4" key="2">
    <citation type="submission" date="2015-09" db="EMBL/GenBank/DDBJ databases">
        <authorList>
            <person name="Rodrigo-Torres L."/>
            <person name="Arahal D.R."/>
        </authorList>
    </citation>
    <scope>NUCLEOTIDE SEQUENCE [LARGE SCALE GENOMIC DNA]</scope>
    <source>
        <strain evidence="2 4">CECT 5118</strain>
    </source>
</reference>
<gene>
    <name evidence="2" type="ORF">TL5118_03523</name>
    <name evidence="3" type="ORF">TL5120_02763</name>
</gene>
<evidence type="ECO:0000313" key="2">
    <source>
        <dbReference type="EMBL" id="CUH69558.1"/>
    </source>
</evidence>
<evidence type="ECO:0000313" key="4">
    <source>
        <dbReference type="Proteomes" id="UP000051086"/>
    </source>
</evidence>
<dbReference type="EMBL" id="CYSB01000040">
    <property type="protein sequence ID" value="CUH69558.1"/>
    <property type="molecule type" value="Genomic_DNA"/>
</dbReference>
<name>A0A0P1FMJ7_9RHOB</name>
<protein>
    <submittedName>
        <fullName evidence="3">Uncharacterized protein</fullName>
    </submittedName>
</protein>